<sequence length="65" mass="6424">MDTAGRHNGMPENAGTAHLETGNGKFVASNASEASLAACPGTCVPGTAGHPDPIPAPRRKTGGGR</sequence>
<name>A0A261EXN2_9BIFI</name>
<dbReference type="EMBL" id="MWWR01000007">
    <property type="protein sequence ID" value="OZG51603.1"/>
    <property type="molecule type" value="Genomic_DNA"/>
</dbReference>
<feature type="region of interest" description="Disordered" evidence="1">
    <location>
        <begin position="43"/>
        <end position="65"/>
    </location>
</feature>
<dbReference type="AlphaFoldDB" id="A0A261EXN2"/>
<comment type="caution">
    <text evidence="2">The sequence shown here is derived from an EMBL/GenBank/DDBJ whole genome shotgun (WGS) entry which is preliminary data.</text>
</comment>
<evidence type="ECO:0000313" key="3">
    <source>
        <dbReference type="Proteomes" id="UP000216725"/>
    </source>
</evidence>
<keyword evidence="3" id="KW-1185">Reference proteome</keyword>
<gene>
    <name evidence="2" type="ORF">PSRA_1000</name>
</gene>
<organism evidence="2 3">
    <name type="scientific">Pseudoscardovia radai</name>
    <dbReference type="NCBI Taxonomy" id="987066"/>
    <lineage>
        <taxon>Bacteria</taxon>
        <taxon>Bacillati</taxon>
        <taxon>Actinomycetota</taxon>
        <taxon>Actinomycetes</taxon>
        <taxon>Bifidobacteriales</taxon>
        <taxon>Bifidobacteriaceae</taxon>
        <taxon>Pseudoscardovia</taxon>
    </lineage>
</organism>
<evidence type="ECO:0000313" key="2">
    <source>
        <dbReference type="EMBL" id="OZG51603.1"/>
    </source>
</evidence>
<dbReference type="Proteomes" id="UP000216725">
    <property type="component" value="Unassembled WGS sequence"/>
</dbReference>
<reference evidence="2 3" key="1">
    <citation type="journal article" date="2017" name="BMC Genomics">
        <title>Comparative genomic and phylogenomic analyses of the Bifidobacteriaceae family.</title>
        <authorList>
            <person name="Lugli G.A."/>
            <person name="Milani C."/>
            <person name="Turroni F."/>
            <person name="Duranti S."/>
            <person name="Mancabelli L."/>
            <person name="Mangifesta M."/>
            <person name="Ferrario C."/>
            <person name="Modesto M."/>
            <person name="Mattarelli P."/>
            <person name="Jiri K."/>
            <person name="van Sinderen D."/>
            <person name="Ventura M."/>
        </authorList>
    </citation>
    <scope>NUCLEOTIDE SEQUENCE [LARGE SCALE GENOMIC DNA]</scope>
    <source>
        <strain evidence="2 3">DSM 24742</strain>
    </source>
</reference>
<protein>
    <submittedName>
        <fullName evidence="2">Uncharacterized protein</fullName>
    </submittedName>
</protein>
<proteinExistence type="predicted"/>
<feature type="region of interest" description="Disordered" evidence="1">
    <location>
        <begin position="1"/>
        <end position="20"/>
    </location>
</feature>
<evidence type="ECO:0000256" key="1">
    <source>
        <dbReference type="SAM" id="MobiDB-lite"/>
    </source>
</evidence>
<accession>A0A261EXN2</accession>